<reference evidence="4" key="1">
    <citation type="submission" date="2017-05" db="EMBL/GenBank/DDBJ databases">
        <authorList>
            <person name="Song R."/>
            <person name="Chenine A.L."/>
            <person name="Ruprecht R.M."/>
        </authorList>
    </citation>
    <scope>NUCLEOTIDE SEQUENCE [LARGE SCALE GENOMIC DNA]</scope>
</reference>
<feature type="transmembrane region" description="Helical" evidence="2">
    <location>
        <begin position="5"/>
        <end position="21"/>
    </location>
</feature>
<evidence type="ECO:0000313" key="3">
    <source>
        <dbReference type="EMBL" id="SMR42349.1"/>
    </source>
</evidence>
<dbReference type="Proteomes" id="UP000245764">
    <property type="component" value="Chromosome 1"/>
</dbReference>
<organism evidence="3 4">
    <name type="scientific">Zymoseptoria tritici ST99CH_1E4</name>
    <dbReference type="NCBI Taxonomy" id="1276532"/>
    <lineage>
        <taxon>Eukaryota</taxon>
        <taxon>Fungi</taxon>
        <taxon>Dikarya</taxon>
        <taxon>Ascomycota</taxon>
        <taxon>Pezizomycotina</taxon>
        <taxon>Dothideomycetes</taxon>
        <taxon>Dothideomycetidae</taxon>
        <taxon>Mycosphaerellales</taxon>
        <taxon>Mycosphaerellaceae</taxon>
        <taxon>Zymoseptoria</taxon>
    </lineage>
</organism>
<evidence type="ECO:0000313" key="4">
    <source>
        <dbReference type="Proteomes" id="UP000245764"/>
    </source>
</evidence>
<protein>
    <submittedName>
        <fullName evidence="3">Uncharacterized protein</fullName>
    </submittedName>
</protein>
<keyword evidence="2" id="KW-0472">Membrane</keyword>
<gene>
    <name evidence="3" type="ORF">ZT1E4_G1127</name>
</gene>
<keyword evidence="2" id="KW-0812">Transmembrane</keyword>
<feature type="transmembrane region" description="Helical" evidence="2">
    <location>
        <begin position="27"/>
        <end position="50"/>
    </location>
</feature>
<accession>A0A2H1FM29</accession>
<sequence>MESHWIARCVLLAFAGIFIMANMGAELVIYCALSAVALVFITSTTLYIIAAYDRWFENLFSCADPTSTNDHLACDRHSSSTKPTCADESNDYFTRPYTLKKFVPYWNDPTYIEPPKRAISPCRELSQAEVDAAIKSRADREAREVEATQLAESKRLAREKKDLLDHARDAAKASLTAAAARKAKANAMTAETFSERLRALEAQGPLSRDDVEMRQLRALAPHLQRGLVGRRDDGLWLTQPLGYEPMLIDITSGSVYSPSALFSSPNEPYQAIQSDNNAPESVRRSVSEAPSSFFSSAHFKRYQDIAAPSASTEQGMFAESSEPFQATQSIDTAPKKNPFGLPACVASMVMVPDHAAAMAVVPPEPARTFESPAPSVPDKGPFSFATVAKPSETQSSRTADATSSPAVTADNPILKVSDPGDRRAKAKGLCASIQKFARLKRTNPDGSVEDLEGTCAEFRQNMTWVKEYLEASKKPDGAFIPSLVAPHQLKQWGLGLDVWNTIKREMGVLCQDPKWGNGYLGQTLAVVLQVDEAMKGKGK</sequence>
<feature type="region of interest" description="Disordered" evidence="1">
    <location>
        <begin position="369"/>
        <end position="420"/>
    </location>
</feature>
<name>A0A2H1FM29_ZYMTR</name>
<evidence type="ECO:0000256" key="1">
    <source>
        <dbReference type="SAM" id="MobiDB-lite"/>
    </source>
</evidence>
<feature type="compositionally biased region" description="Polar residues" evidence="1">
    <location>
        <begin position="391"/>
        <end position="406"/>
    </location>
</feature>
<evidence type="ECO:0000256" key="2">
    <source>
        <dbReference type="SAM" id="Phobius"/>
    </source>
</evidence>
<dbReference type="EMBL" id="LT854253">
    <property type="protein sequence ID" value="SMR42349.1"/>
    <property type="molecule type" value="Genomic_DNA"/>
</dbReference>
<keyword evidence="2" id="KW-1133">Transmembrane helix</keyword>
<proteinExistence type="predicted"/>
<dbReference type="AlphaFoldDB" id="A0A2H1FM29"/>